<feature type="coiled-coil region" evidence="8">
    <location>
        <begin position="397"/>
        <end position="428"/>
    </location>
</feature>
<keyword evidence="5 6" id="KW-0505">Motor protein</keyword>
<keyword evidence="11" id="KW-1185">Reference proteome</keyword>
<evidence type="ECO:0000256" key="4">
    <source>
        <dbReference type="ARBA" id="ARBA00023054"/>
    </source>
</evidence>
<evidence type="ECO:0000256" key="5">
    <source>
        <dbReference type="ARBA" id="ARBA00023175"/>
    </source>
</evidence>
<evidence type="ECO:0000256" key="8">
    <source>
        <dbReference type="SAM" id="Coils"/>
    </source>
</evidence>
<dbReference type="OrthoDB" id="3176171at2759"/>
<dbReference type="PANTHER" id="PTHR47968:SF13">
    <property type="entry name" value="KINESIN-LIKE PROTEIN KIF19 ISOFORM X1"/>
    <property type="match status" value="1"/>
</dbReference>
<dbReference type="SUPFAM" id="SSF52540">
    <property type="entry name" value="P-loop containing nucleoside triphosphate hydrolases"/>
    <property type="match status" value="1"/>
</dbReference>
<dbReference type="AlphaFoldDB" id="A0A3N4LJ31"/>
<dbReference type="GO" id="GO:0003777">
    <property type="term" value="F:microtubule motor activity"/>
    <property type="evidence" value="ECO:0007669"/>
    <property type="project" value="InterPro"/>
</dbReference>
<keyword evidence="4 8" id="KW-0175">Coiled coil</keyword>
<sequence length="714" mass="79263">MSQSSIHVTVRVRPFSIREAAQIAPVDDNPTFFGDGLLAGPTTPKLTGKGLRRIVKVVDDQMLIFDPPENNPMAKFQKSILPQGKRVKDVRFGFDRIFDENVTQQEVYECTTRNLLGSVLDGFNATVFAYGATGCGKTHTISGNPQNPGIIFLTCAELFERIDALKDEKEIELTMSYLEIYNETIRDLLVDGGSSKALALREDSTQTISVAGLSTHSPKDVNEVMYLIMMGNTNRTMSPTEANATSSRSHAVLQINVNQRDKASGLQENHTAATLSIIDLAGSERASVTKNRGDRLLEGANINRSLLALGNCINALCDPTRRNHVPYRDSKLTRLLKFSLGGNCKTVMIVCVSPSSQHYDETHNTLKYANRAKNIKTKVSRNMINVNRHVSQYVKAIYELTQEVEGLKKKLNDSTKEAMDKLKKQEIQRLQQLQEGSKRLKTAYEHSQNMRDTRIQDFKNLRLIEHRIALVTVWMSAFDTVFSKGEAPPKGLLTVRAEAERVLQELENNRFGLQHRLQGSIAEREIDRAVDATLRNLQAIEGVTDADIASVNAEATLYKTMIDRDFFQNLAEVNADMTKSIGVLSKAHFETVASLNQLNLQDNSASDAFRETLQALMKSCTEATSQVIKPNGELTFSQENFSIPRVNFDTPRTKVTANSVLMNLASPLRGPFAQVVPGVSATPLVRPSPRAFKVGTPKTKAVLFAKKSPKKCIT</sequence>
<evidence type="ECO:0000256" key="2">
    <source>
        <dbReference type="ARBA" id="ARBA00022741"/>
    </source>
</evidence>
<dbReference type="Pfam" id="PF00225">
    <property type="entry name" value="Kinesin"/>
    <property type="match status" value="1"/>
</dbReference>
<evidence type="ECO:0000256" key="1">
    <source>
        <dbReference type="ARBA" id="ARBA00022701"/>
    </source>
</evidence>
<keyword evidence="3 6" id="KW-0067">ATP-binding</keyword>
<dbReference type="GO" id="GO:0005524">
    <property type="term" value="F:ATP binding"/>
    <property type="evidence" value="ECO:0007669"/>
    <property type="project" value="UniProtKB-UniRule"/>
</dbReference>
<dbReference type="InParanoid" id="A0A3N4LJ31"/>
<dbReference type="InterPro" id="IPR027417">
    <property type="entry name" value="P-loop_NTPase"/>
</dbReference>
<dbReference type="GO" id="GO:0008017">
    <property type="term" value="F:microtubule binding"/>
    <property type="evidence" value="ECO:0007669"/>
    <property type="project" value="InterPro"/>
</dbReference>
<organism evidence="10 11">
    <name type="scientific">Terfezia boudieri ATCC MYA-4762</name>
    <dbReference type="NCBI Taxonomy" id="1051890"/>
    <lineage>
        <taxon>Eukaryota</taxon>
        <taxon>Fungi</taxon>
        <taxon>Dikarya</taxon>
        <taxon>Ascomycota</taxon>
        <taxon>Pezizomycotina</taxon>
        <taxon>Pezizomycetes</taxon>
        <taxon>Pezizales</taxon>
        <taxon>Pezizaceae</taxon>
        <taxon>Terfezia</taxon>
    </lineage>
</organism>
<evidence type="ECO:0000313" key="10">
    <source>
        <dbReference type="EMBL" id="RPB22903.1"/>
    </source>
</evidence>
<keyword evidence="1 7" id="KW-0493">Microtubule</keyword>
<dbReference type="PANTHER" id="PTHR47968">
    <property type="entry name" value="CENTROMERE PROTEIN E"/>
    <property type="match status" value="1"/>
</dbReference>
<proteinExistence type="inferred from homology"/>
<dbReference type="PROSITE" id="PS50067">
    <property type="entry name" value="KINESIN_MOTOR_2"/>
    <property type="match status" value="1"/>
</dbReference>
<dbReference type="FunCoup" id="A0A3N4LJ31">
    <property type="interactions" value="83"/>
</dbReference>
<gene>
    <name evidence="10" type="ORF">L211DRAFT_310959</name>
</gene>
<comment type="similarity">
    <text evidence="6 7">Belongs to the TRAFAC class myosin-kinesin ATPase superfamily. Kinesin family.</text>
</comment>
<dbReference type="PROSITE" id="PS00411">
    <property type="entry name" value="KINESIN_MOTOR_1"/>
    <property type="match status" value="1"/>
</dbReference>
<dbReference type="SMART" id="SM00129">
    <property type="entry name" value="KISc"/>
    <property type="match status" value="1"/>
</dbReference>
<dbReference type="STRING" id="1051890.A0A3N4LJ31"/>
<dbReference type="EMBL" id="ML121549">
    <property type="protein sequence ID" value="RPB22903.1"/>
    <property type="molecule type" value="Genomic_DNA"/>
</dbReference>
<evidence type="ECO:0000256" key="3">
    <source>
        <dbReference type="ARBA" id="ARBA00022840"/>
    </source>
</evidence>
<dbReference type="Proteomes" id="UP000267821">
    <property type="component" value="Unassembled WGS sequence"/>
</dbReference>
<reference evidence="10 11" key="1">
    <citation type="journal article" date="2018" name="Nat. Ecol. Evol.">
        <title>Pezizomycetes genomes reveal the molecular basis of ectomycorrhizal truffle lifestyle.</title>
        <authorList>
            <person name="Murat C."/>
            <person name="Payen T."/>
            <person name="Noel B."/>
            <person name="Kuo A."/>
            <person name="Morin E."/>
            <person name="Chen J."/>
            <person name="Kohler A."/>
            <person name="Krizsan K."/>
            <person name="Balestrini R."/>
            <person name="Da Silva C."/>
            <person name="Montanini B."/>
            <person name="Hainaut M."/>
            <person name="Levati E."/>
            <person name="Barry K.W."/>
            <person name="Belfiori B."/>
            <person name="Cichocki N."/>
            <person name="Clum A."/>
            <person name="Dockter R.B."/>
            <person name="Fauchery L."/>
            <person name="Guy J."/>
            <person name="Iotti M."/>
            <person name="Le Tacon F."/>
            <person name="Lindquist E.A."/>
            <person name="Lipzen A."/>
            <person name="Malagnac F."/>
            <person name="Mello A."/>
            <person name="Molinier V."/>
            <person name="Miyauchi S."/>
            <person name="Poulain J."/>
            <person name="Riccioni C."/>
            <person name="Rubini A."/>
            <person name="Sitrit Y."/>
            <person name="Splivallo R."/>
            <person name="Traeger S."/>
            <person name="Wang M."/>
            <person name="Zifcakova L."/>
            <person name="Wipf D."/>
            <person name="Zambonelli A."/>
            <person name="Paolocci F."/>
            <person name="Nowrousian M."/>
            <person name="Ottonello S."/>
            <person name="Baldrian P."/>
            <person name="Spatafora J.W."/>
            <person name="Henrissat B."/>
            <person name="Nagy L.G."/>
            <person name="Aury J.M."/>
            <person name="Wincker P."/>
            <person name="Grigoriev I.V."/>
            <person name="Bonfante P."/>
            <person name="Martin F.M."/>
        </authorList>
    </citation>
    <scope>NUCLEOTIDE SEQUENCE [LARGE SCALE GENOMIC DNA]</scope>
    <source>
        <strain evidence="10 11">ATCC MYA-4762</strain>
    </source>
</reference>
<dbReference type="InterPro" id="IPR001752">
    <property type="entry name" value="Kinesin_motor_dom"/>
</dbReference>
<protein>
    <recommendedName>
        <fullName evidence="7">Kinesin-like protein</fullName>
    </recommendedName>
</protein>
<accession>A0A3N4LJ31</accession>
<feature type="binding site" evidence="6">
    <location>
        <begin position="131"/>
        <end position="138"/>
    </location>
    <ligand>
        <name>ATP</name>
        <dbReference type="ChEBI" id="CHEBI:30616"/>
    </ligand>
</feature>
<evidence type="ECO:0000256" key="6">
    <source>
        <dbReference type="PROSITE-ProRule" id="PRU00283"/>
    </source>
</evidence>
<dbReference type="InterPro" id="IPR027640">
    <property type="entry name" value="Kinesin-like_fam"/>
</dbReference>
<dbReference type="InterPro" id="IPR036961">
    <property type="entry name" value="Kinesin_motor_dom_sf"/>
</dbReference>
<evidence type="ECO:0000313" key="11">
    <source>
        <dbReference type="Proteomes" id="UP000267821"/>
    </source>
</evidence>
<evidence type="ECO:0000259" key="9">
    <source>
        <dbReference type="PROSITE" id="PS50067"/>
    </source>
</evidence>
<dbReference type="FunFam" id="3.40.850.10:FF:000053">
    <property type="entry name" value="Kinesin family"/>
    <property type="match status" value="1"/>
</dbReference>
<dbReference type="InterPro" id="IPR019821">
    <property type="entry name" value="Kinesin_motor_CS"/>
</dbReference>
<dbReference type="GO" id="GO:0005874">
    <property type="term" value="C:microtubule"/>
    <property type="evidence" value="ECO:0007669"/>
    <property type="project" value="UniProtKB-KW"/>
</dbReference>
<keyword evidence="2 6" id="KW-0547">Nucleotide-binding</keyword>
<dbReference type="PRINTS" id="PR00380">
    <property type="entry name" value="KINESINHEAVY"/>
</dbReference>
<evidence type="ECO:0000256" key="7">
    <source>
        <dbReference type="RuleBase" id="RU000394"/>
    </source>
</evidence>
<dbReference type="Gene3D" id="3.40.850.10">
    <property type="entry name" value="Kinesin motor domain"/>
    <property type="match status" value="1"/>
</dbReference>
<feature type="domain" description="Kinesin motor" evidence="9">
    <location>
        <begin position="5"/>
        <end position="375"/>
    </location>
</feature>
<dbReference type="CDD" id="cd01370">
    <property type="entry name" value="KISc_KIP3_like"/>
    <property type="match status" value="1"/>
</dbReference>
<dbReference type="GO" id="GO:0007018">
    <property type="term" value="P:microtubule-based movement"/>
    <property type="evidence" value="ECO:0007669"/>
    <property type="project" value="InterPro"/>
</dbReference>
<name>A0A3N4LJ31_9PEZI</name>